<dbReference type="EMBL" id="CP155618">
    <property type="protein sequence ID" value="XBL15626.1"/>
    <property type="molecule type" value="Genomic_DNA"/>
</dbReference>
<dbReference type="Proteomes" id="UP001224325">
    <property type="component" value="Chromosome"/>
</dbReference>
<evidence type="ECO:0000313" key="1">
    <source>
        <dbReference type="EMBL" id="XBL15626.1"/>
    </source>
</evidence>
<name>A0AAU7EJI2_9FLAO</name>
<keyword evidence="2" id="KW-1185">Reference proteome</keyword>
<accession>A0AAU7EJI2</accession>
<dbReference type="AlphaFoldDB" id="A0AAU7EJI2"/>
<dbReference type="KEGG" id="mlil:QLS71_006305"/>
<reference evidence="1" key="1">
    <citation type="submission" date="2024-04" db="EMBL/GenBank/DDBJ databases">
        <title>Mariniflexile litorale, isolated from the shallow sediments of the Sea of Japan.</title>
        <authorList>
            <person name="Romanenko L."/>
            <person name="Isaeva M."/>
        </authorList>
    </citation>
    <scope>NUCLEOTIDE SEQUENCE [LARGE SCALE GENOMIC DNA]</scope>
    <source>
        <strain evidence="1">KMM 9835</strain>
    </source>
</reference>
<sequence>MLKFNTWAFYLNYMNNEELAELFKYCSPKSILVVTWYGKLKTLYCPIKVKVNQDIGELSKGNYAKITEVKLSNSGKTVFIINKKAYYYYYFEILTHL</sequence>
<evidence type="ECO:0000313" key="2">
    <source>
        <dbReference type="Proteomes" id="UP001224325"/>
    </source>
</evidence>
<dbReference type="RefSeq" id="WP_308991625.1">
    <property type="nucleotide sequence ID" value="NZ_CP155618.1"/>
</dbReference>
<proteinExistence type="predicted"/>
<organism evidence="1 2">
    <name type="scientific">Mariniflexile litorale</name>
    <dbReference type="NCBI Taxonomy" id="3045158"/>
    <lineage>
        <taxon>Bacteria</taxon>
        <taxon>Pseudomonadati</taxon>
        <taxon>Bacteroidota</taxon>
        <taxon>Flavobacteriia</taxon>
        <taxon>Flavobacteriales</taxon>
        <taxon>Flavobacteriaceae</taxon>
        <taxon>Mariniflexile</taxon>
    </lineage>
</organism>
<gene>
    <name evidence="1" type="ORF">QLS71_006305</name>
</gene>
<protein>
    <submittedName>
        <fullName evidence="1">Uncharacterized protein</fullName>
    </submittedName>
</protein>